<dbReference type="Pfam" id="PF07728">
    <property type="entry name" value="AAA_5"/>
    <property type="match status" value="1"/>
</dbReference>
<dbReference type="RefSeq" id="WP_144876237.1">
    <property type="nucleotide sequence ID" value="NZ_LR214378.1"/>
</dbReference>
<dbReference type="OrthoDB" id="9808317at2"/>
<sequence>MNPNITVTQKQLSEFLLNVALVRPVFIWGAPGIGKSSLVENFALELDLPCVSLLGSQLAPEDLIGVPQIKDGTSSFCPPKMIAKEKPYCLFLDELNACSHEVQKAFYSLINDRRIGEYHLPEGSIIIGAGNRAQDNAIVKPMSSALINRMVHVHLKVSHRDWLEWARHHNIHPWVLEYIQTRPDHLWSQPPKTEEPFSTPRSWHMLSDALHEYGTDLNPQWTEILANGCLTPHHATQFKGFIKQINSQYQLKSIIKGETSWPSQPEDRDVLYFLAQSFRSQLIKELPPEKKQLSSSHQELAHRAKALLKDLAALSWEIAQMVVAEQDKGSTLPSWLMVEIVRDLPRLVQKKK</sequence>
<dbReference type="Proteomes" id="UP000320055">
    <property type="component" value="Unassembled WGS sequence"/>
</dbReference>
<dbReference type="AlphaFoldDB" id="A0A563W2C2"/>
<dbReference type="InterPro" id="IPR027417">
    <property type="entry name" value="P-loop_NTPase"/>
</dbReference>
<feature type="domain" description="ATPase dynein-related AAA" evidence="1">
    <location>
        <begin position="24"/>
        <end position="150"/>
    </location>
</feature>
<accession>A0A563W2C2</accession>
<evidence type="ECO:0000313" key="3">
    <source>
        <dbReference type="Proteomes" id="UP000320055"/>
    </source>
</evidence>
<protein>
    <submittedName>
        <fullName evidence="2">ATPase associated with various cellular activities AAA_5</fullName>
    </submittedName>
</protein>
<proteinExistence type="predicted"/>
<gene>
    <name evidence="2" type="ORF">H1P_6460006</name>
</gene>
<dbReference type="CDD" id="cd00009">
    <property type="entry name" value="AAA"/>
    <property type="match status" value="1"/>
</dbReference>
<keyword evidence="3" id="KW-1185">Reference proteome</keyword>
<name>A0A563W2C2_9CYAN</name>
<reference evidence="2 3" key="1">
    <citation type="submission" date="2019-01" db="EMBL/GenBank/DDBJ databases">
        <authorList>
            <person name="Brito A."/>
        </authorList>
    </citation>
    <scope>NUCLEOTIDE SEQUENCE [LARGE SCALE GENOMIC DNA]</scope>
    <source>
        <strain evidence="2">1</strain>
    </source>
</reference>
<organism evidence="2 3">
    <name type="scientific">Hyella patelloides LEGE 07179</name>
    <dbReference type="NCBI Taxonomy" id="945734"/>
    <lineage>
        <taxon>Bacteria</taxon>
        <taxon>Bacillati</taxon>
        <taxon>Cyanobacteriota</taxon>
        <taxon>Cyanophyceae</taxon>
        <taxon>Pleurocapsales</taxon>
        <taxon>Hyellaceae</taxon>
        <taxon>Hyella</taxon>
    </lineage>
</organism>
<dbReference type="InterPro" id="IPR011704">
    <property type="entry name" value="ATPase_dyneun-rel_AAA"/>
</dbReference>
<dbReference type="SUPFAM" id="SSF52540">
    <property type="entry name" value="P-loop containing nucleoside triphosphate hydrolases"/>
    <property type="match status" value="1"/>
</dbReference>
<dbReference type="GO" id="GO:0005524">
    <property type="term" value="F:ATP binding"/>
    <property type="evidence" value="ECO:0007669"/>
    <property type="project" value="InterPro"/>
</dbReference>
<dbReference type="EMBL" id="CAACVJ010000608">
    <property type="protein sequence ID" value="VEP17810.1"/>
    <property type="molecule type" value="Genomic_DNA"/>
</dbReference>
<evidence type="ECO:0000313" key="2">
    <source>
        <dbReference type="EMBL" id="VEP17810.1"/>
    </source>
</evidence>
<dbReference type="GO" id="GO:0016887">
    <property type="term" value="F:ATP hydrolysis activity"/>
    <property type="evidence" value="ECO:0007669"/>
    <property type="project" value="InterPro"/>
</dbReference>
<evidence type="ECO:0000259" key="1">
    <source>
        <dbReference type="Pfam" id="PF07728"/>
    </source>
</evidence>
<dbReference type="Gene3D" id="3.40.50.300">
    <property type="entry name" value="P-loop containing nucleotide triphosphate hydrolases"/>
    <property type="match status" value="1"/>
</dbReference>